<sequence>MSRSRGDDLLVIISQRNGINRIDRHPGSYYFMTPEPRLTVGRNILFQENRHPFSGAIIRSQPFQDCARLVM</sequence>
<evidence type="ECO:0000313" key="2">
    <source>
        <dbReference type="Proteomes" id="UP001305414"/>
    </source>
</evidence>
<dbReference type="Proteomes" id="UP001305414">
    <property type="component" value="Unassembled WGS sequence"/>
</dbReference>
<dbReference type="AlphaFoldDB" id="A0AAN7Z8P5"/>
<reference evidence="1 2" key="1">
    <citation type="submission" date="2023-10" db="EMBL/GenBank/DDBJ databases">
        <title>Draft genome sequence of Xylaria bambusicola isolate GMP-LS, the root and basal stem rot pathogen of sugarcane in Indonesia.</title>
        <authorList>
            <person name="Selvaraj P."/>
            <person name="Muralishankar V."/>
            <person name="Muruganantham S."/>
            <person name="Sp S."/>
            <person name="Haryani S."/>
            <person name="Lau K.J.X."/>
            <person name="Naqvi N.I."/>
        </authorList>
    </citation>
    <scope>NUCLEOTIDE SEQUENCE [LARGE SCALE GENOMIC DNA]</scope>
    <source>
        <strain evidence="1">GMP-LS</strain>
    </source>
</reference>
<accession>A0AAN7Z8P5</accession>
<dbReference type="EMBL" id="JAWHQM010000009">
    <property type="protein sequence ID" value="KAK5628731.1"/>
    <property type="molecule type" value="Genomic_DNA"/>
</dbReference>
<keyword evidence="2" id="KW-1185">Reference proteome</keyword>
<gene>
    <name evidence="1" type="ORF">RRF57_004446</name>
</gene>
<protein>
    <submittedName>
        <fullName evidence="1">Uncharacterized protein</fullName>
    </submittedName>
</protein>
<proteinExistence type="predicted"/>
<comment type="caution">
    <text evidence="1">The sequence shown here is derived from an EMBL/GenBank/DDBJ whole genome shotgun (WGS) entry which is preliminary data.</text>
</comment>
<name>A0AAN7Z8P5_9PEZI</name>
<evidence type="ECO:0000313" key="1">
    <source>
        <dbReference type="EMBL" id="KAK5628731.1"/>
    </source>
</evidence>
<organism evidence="1 2">
    <name type="scientific">Xylaria bambusicola</name>
    <dbReference type="NCBI Taxonomy" id="326684"/>
    <lineage>
        <taxon>Eukaryota</taxon>
        <taxon>Fungi</taxon>
        <taxon>Dikarya</taxon>
        <taxon>Ascomycota</taxon>
        <taxon>Pezizomycotina</taxon>
        <taxon>Sordariomycetes</taxon>
        <taxon>Xylariomycetidae</taxon>
        <taxon>Xylariales</taxon>
        <taxon>Xylariaceae</taxon>
        <taxon>Xylaria</taxon>
    </lineage>
</organism>